<dbReference type="Proteomes" id="UP001523401">
    <property type="component" value="Unassembled WGS sequence"/>
</dbReference>
<evidence type="ECO:0000256" key="1">
    <source>
        <dbReference type="SAM" id="SignalP"/>
    </source>
</evidence>
<evidence type="ECO:0000313" key="3">
    <source>
        <dbReference type="Proteomes" id="UP001523401"/>
    </source>
</evidence>
<comment type="caution">
    <text evidence="2">The sequence shown here is derived from an EMBL/GenBank/DDBJ whole genome shotgun (WGS) entry which is preliminary data.</text>
</comment>
<proteinExistence type="predicted"/>
<keyword evidence="1" id="KW-0732">Signal</keyword>
<dbReference type="RefSeq" id="WP_252848545.1">
    <property type="nucleotide sequence ID" value="NZ_BAPW01000012.1"/>
</dbReference>
<name>A0ABT1CDQ5_9PROT</name>
<dbReference type="EMBL" id="JAMXQU010000002">
    <property type="protein sequence ID" value="MCO6158997.1"/>
    <property type="molecule type" value="Genomic_DNA"/>
</dbReference>
<evidence type="ECO:0008006" key="4">
    <source>
        <dbReference type="Google" id="ProtNLM"/>
    </source>
</evidence>
<sequence>MPHLRPLPLPCAALVGFTLALGACSSPAPPSKDPVGIWTGALVTDQGSCPTTNDSTLQIGTKAISFTPGDNALVLKGARGNDPHHYHAQLDMKDAQRKPYSLVFNGYPVGNAIGGIYGSPTCRAHIVMTRPNH</sequence>
<protein>
    <recommendedName>
        <fullName evidence="4">Lipoprotein</fullName>
    </recommendedName>
</protein>
<evidence type="ECO:0000313" key="2">
    <source>
        <dbReference type="EMBL" id="MCO6158997.1"/>
    </source>
</evidence>
<reference evidence="2 3" key="1">
    <citation type="submission" date="2022-06" db="EMBL/GenBank/DDBJ databases">
        <title>Whole-genome of Asaia lannensis strain LMG 27011T.</title>
        <authorList>
            <person name="Sombolestani A."/>
        </authorList>
    </citation>
    <scope>NUCLEOTIDE SEQUENCE [LARGE SCALE GENOMIC DNA]</scope>
    <source>
        <strain evidence="2 3">NBRC 102526</strain>
    </source>
</reference>
<keyword evidence="3" id="KW-1185">Reference proteome</keyword>
<accession>A0ABT1CDQ5</accession>
<feature type="chain" id="PRO_5045248431" description="Lipoprotein" evidence="1">
    <location>
        <begin position="23"/>
        <end position="133"/>
    </location>
</feature>
<dbReference type="PROSITE" id="PS51257">
    <property type="entry name" value="PROKAR_LIPOPROTEIN"/>
    <property type="match status" value="1"/>
</dbReference>
<feature type="signal peptide" evidence="1">
    <location>
        <begin position="1"/>
        <end position="22"/>
    </location>
</feature>
<organism evidence="2 3">
    <name type="scientific">Asaia lannensis NBRC 102526</name>
    <dbReference type="NCBI Taxonomy" id="1307926"/>
    <lineage>
        <taxon>Bacteria</taxon>
        <taxon>Pseudomonadati</taxon>
        <taxon>Pseudomonadota</taxon>
        <taxon>Alphaproteobacteria</taxon>
        <taxon>Acetobacterales</taxon>
        <taxon>Acetobacteraceae</taxon>
        <taxon>Asaia</taxon>
    </lineage>
</organism>
<gene>
    <name evidence="2" type="ORF">NF685_03000</name>
</gene>